<keyword evidence="3" id="KW-1185">Reference proteome</keyword>
<feature type="transmembrane region" description="Helical" evidence="1">
    <location>
        <begin position="102"/>
        <end position="120"/>
    </location>
</feature>
<feature type="transmembrane region" description="Helical" evidence="1">
    <location>
        <begin position="344"/>
        <end position="363"/>
    </location>
</feature>
<evidence type="ECO:0000313" key="3">
    <source>
        <dbReference type="Proteomes" id="UP001319080"/>
    </source>
</evidence>
<feature type="transmembrane region" description="Helical" evidence="1">
    <location>
        <begin position="517"/>
        <end position="534"/>
    </location>
</feature>
<feature type="transmembrane region" description="Helical" evidence="1">
    <location>
        <begin position="222"/>
        <end position="246"/>
    </location>
</feature>
<reference evidence="2 3" key="1">
    <citation type="submission" date="2021-05" db="EMBL/GenBank/DDBJ databases">
        <title>A Polyphasic approach of four new species of the genus Ohtaekwangia: Ohtaekwangia histidinii sp. nov., Ohtaekwangia cretensis sp. nov., Ohtaekwangia indiensis sp. nov., Ohtaekwangia reichenbachii sp. nov. from diverse environment.</title>
        <authorList>
            <person name="Octaviana S."/>
        </authorList>
    </citation>
    <scope>NUCLEOTIDE SEQUENCE [LARGE SCALE GENOMIC DNA]</scope>
    <source>
        <strain evidence="2 3">PWU5</strain>
    </source>
</reference>
<evidence type="ECO:0000313" key="2">
    <source>
        <dbReference type="EMBL" id="MBT1707673.1"/>
    </source>
</evidence>
<feature type="transmembrane region" description="Helical" evidence="1">
    <location>
        <begin position="407"/>
        <end position="430"/>
    </location>
</feature>
<keyword evidence="1" id="KW-0812">Transmembrane</keyword>
<name>A0AAP2DWW0_9BACT</name>
<keyword evidence="1" id="KW-0472">Membrane</keyword>
<protein>
    <submittedName>
        <fullName evidence="2">YfhO family protein</fullName>
    </submittedName>
</protein>
<dbReference type="RefSeq" id="WP_254083265.1">
    <property type="nucleotide sequence ID" value="NZ_JAHESE010000003.1"/>
</dbReference>
<dbReference type="EMBL" id="JAHESE010000003">
    <property type="protein sequence ID" value="MBT1707673.1"/>
    <property type="molecule type" value="Genomic_DNA"/>
</dbReference>
<feature type="transmembrane region" description="Helical" evidence="1">
    <location>
        <begin position="370"/>
        <end position="395"/>
    </location>
</feature>
<proteinExistence type="predicted"/>
<dbReference type="InterPro" id="IPR018580">
    <property type="entry name" value="Uncharacterised_YfhO"/>
</dbReference>
<dbReference type="Proteomes" id="UP001319080">
    <property type="component" value="Unassembled WGS sequence"/>
</dbReference>
<dbReference type="PANTHER" id="PTHR38454:SF1">
    <property type="entry name" value="INTEGRAL MEMBRANE PROTEIN"/>
    <property type="match status" value="1"/>
</dbReference>
<organism evidence="2 3">
    <name type="scientific">Dawidia cretensis</name>
    <dbReference type="NCBI Taxonomy" id="2782350"/>
    <lineage>
        <taxon>Bacteria</taxon>
        <taxon>Pseudomonadati</taxon>
        <taxon>Bacteroidota</taxon>
        <taxon>Cytophagia</taxon>
        <taxon>Cytophagales</taxon>
        <taxon>Chryseotaleaceae</taxon>
        <taxon>Dawidia</taxon>
    </lineage>
</organism>
<gene>
    <name evidence="2" type="ORF">KK062_05545</name>
</gene>
<feature type="transmembrane region" description="Helical" evidence="1">
    <location>
        <begin position="195"/>
        <end position="215"/>
    </location>
</feature>
<feature type="transmembrane region" description="Helical" evidence="1">
    <location>
        <begin position="493"/>
        <end position="510"/>
    </location>
</feature>
<comment type="caution">
    <text evidence="2">The sequence shown here is derived from an EMBL/GenBank/DDBJ whole genome shotgun (WGS) entry which is preliminary data.</text>
</comment>
<feature type="transmembrane region" description="Helical" evidence="1">
    <location>
        <begin position="12"/>
        <end position="33"/>
    </location>
</feature>
<evidence type="ECO:0000256" key="1">
    <source>
        <dbReference type="SAM" id="Phobius"/>
    </source>
</evidence>
<dbReference type="AlphaFoldDB" id="A0AAP2DWW0"/>
<feature type="transmembrane region" description="Helical" evidence="1">
    <location>
        <begin position="126"/>
        <end position="145"/>
    </location>
</feature>
<accession>A0AAP2DWW0</accession>
<keyword evidence="1" id="KW-1133">Transmembrane helix</keyword>
<dbReference type="Pfam" id="PF09586">
    <property type="entry name" value="YfhO"/>
    <property type="match status" value="1"/>
</dbReference>
<dbReference type="PANTHER" id="PTHR38454">
    <property type="entry name" value="INTEGRAL MEMBRANE PROTEIN-RELATED"/>
    <property type="match status" value="1"/>
</dbReference>
<sequence>MKKINFARHVLPHIVAIAAFLLVTVVFFSPFFFDNKVLSQYDIQQWEGSSKTLRDYREATGQEGLWADNMFSGMPAYLVNVHWSNYPITVLKKALSLGLAHPYANIFIAFISYYIMLLAFRVRPYLAIGAALAFGLSSYMIVGLAAGHNGRIGAIAFMPLVIAGIHLAYSGRRLLGFGLSTAAIALELKENHLQVTFYLMLIVLLYGVVQFIFALREKRIAGFLTATSLLILAAVIAAGTFIGQLWGVTEQSTYSIRGKSDLAAPSSQGASGLTREYAFDASNGIWEPFMMLMPNFYGGSAANYLVSDRKSEVYQALARSGDEQAANQLANFTSGYWGPQSYTVPYYAGATIIFLFAVGLAFADRKYIWWLVPTAILGIMLSWGSSFGAFNYFLFDHVPGFNKFRSVTFALTITLFTLPLLGVLGVEKLLETGLDKVAKKKLLIAFGATGGLCLLLLLFAGAFSFTRAGEEQLPSWFTGALIDDRKSLFRSDAFRSLAFIAALFIMLYFAVWKKVPAAFYAFVAIMIVFDVSLVDRRYFTKDNYVRKRETTAPEMTPADQAIRRDTSYYRVYNIQPGAFTSEARTALYHYSVGGYHGAKLRRYQDLYDSCLSQQTVALIQGIRAGDLNFQPYGVINMLNIKYMVYGQQANQIIPNEQTNGPAWFVRDVKKTNSPAEELATLCDTDTKTTAVVNTAAVTVPEFGYDSAATISIVTHKPPYLKYQSHSAQNGLAVFSEIYYPKGWRAFIDGQETTILQVNYVLRALAVPAGDHTIEFRYEPAPYRVGNKVMMASTWLTVLVLLGSLGWSLREHPRVKAEA</sequence>
<feature type="transmembrane region" description="Helical" evidence="1">
    <location>
        <begin position="152"/>
        <end position="169"/>
    </location>
</feature>
<feature type="transmembrane region" description="Helical" evidence="1">
    <location>
        <begin position="442"/>
        <end position="465"/>
    </location>
</feature>